<name>A0A645DM57_9ZZZZ</name>
<feature type="transmembrane region" description="Helical" evidence="1">
    <location>
        <begin position="26"/>
        <end position="45"/>
    </location>
</feature>
<feature type="transmembrane region" description="Helical" evidence="1">
    <location>
        <begin position="51"/>
        <end position="71"/>
    </location>
</feature>
<comment type="caution">
    <text evidence="2">The sequence shown here is derived from an EMBL/GenBank/DDBJ whole genome shotgun (WGS) entry which is preliminary data.</text>
</comment>
<reference evidence="2" key="1">
    <citation type="submission" date="2019-08" db="EMBL/GenBank/DDBJ databases">
        <authorList>
            <person name="Kucharzyk K."/>
            <person name="Murdoch R.W."/>
            <person name="Higgins S."/>
            <person name="Loffler F."/>
        </authorList>
    </citation>
    <scope>NUCLEOTIDE SEQUENCE</scope>
</reference>
<keyword evidence="1" id="KW-0812">Transmembrane</keyword>
<gene>
    <name evidence="2" type="ORF">SDC9_137452</name>
</gene>
<protein>
    <recommendedName>
        <fullName evidence="3">ABC-2 type transporter domain-containing protein</fullName>
    </recommendedName>
</protein>
<sequence>MNIFTDGGREFGKYPFSIYGEGVLKFFTYIIPLALFQYYPFLYLIGKSDKIVYMFLPILGFVFMVPCYAFFKFGIKKYKSTGS</sequence>
<dbReference type="EMBL" id="VSSQ01037603">
    <property type="protein sequence ID" value="MPM90331.1"/>
    <property type="molecule type" value="Genomic_DNA"/>
</dbReference>
<dbReference type="InterPro" id="IPR010390">
    <property type="entry name" value="ABC-2_transporter-like"/>
</dbReference>
<organism evidence="2">
    <name type="scientific">bioreactor metagenome</name>
    <dbReference type="NCBI Taxonomy" id="1076179"/>
    <lineage>
        <taxon>unclassified sequences</taxon>
        <taxon>metagenomes</taxon>
        <taxon>ecological metagenomes</taxon>
    </lineage>
</organism>
<evidence type="ECO:0008006" key="3">
    <source>
        <dbReference type="Google" id="ProtNLM"/>
    </source>
</evidence>
<dbReference type="PANTHER" id="PTHR36833:SF1">
    <property type="entry name" value="INTEGRAL MEMBRANE TRANSPORT PROTEIN"/>
    <property type="match status" value="1"/>
</dbReference>
<evidence type="ECO:0000256" key="1">
    <source>
        <dbReference type="SAM" id="Phobius"/>
    </source>
</evidence>
<dbReference type="PANTHER" id="PTHR36833">
    <property type="entry name" value="SLR0610 PROTEIN-RELATED"/>
    <property type="match status" value="1"/>
</dbReference>
<keyword evidence="1" id="KW-0472">Membrane</keyword>
<dbReference type="AlphaFoldDB" id="A0A645DM57"/>
<evidence type="ECO:0000313" key="2">
    <source>
        <dbReference type="EMBL" id="MPM90331.1"/>
    </source>
</evidence>
<proteinExistence type="predicted"/>
<keyword evidence="1" id="KW-1133">Transmembrane helix</keyword>
<dbReference type="Pfam" id="PF06182">
    <property type="entry name" value="ABC2_membrane_6"/>
    <property type="match status" value="1"/>
</dbReference>
<accession>A0A645DM57</accession>